<dbReference type="Proteomes" id="UP000237839">
    <property type="component" value="Unassembled WGS sequence"/>
</dbReference>
<gene>
    <name evidence="1" type="ORF">S2091_2500</name>
</gene>
<dbReference type="AlphaFoldDB" id="A0A2S9GYJ4"/>
<comment type="caution">
    <text evidence="1">The sequence shown here is derived from an EMBL/GenBank/DDBJ whole genome shotgun (WGS) entry which is preliminary data.</text>
</comment>
<organism evidence="1 2">
    <name type="scientific">Solimicrobium silvestre</name>
    <dbReference type="NCBI Taxonomy" id="2099400"/>
    <lineage>
        <taxon>Bacteria</taxon>
        <taxon>Pseudomonadati</taxon>
        <taxon>Pseudomonadota</taxon>
        <taxon>Betaproteobacteria</taxon>
        <taxon>Burkholderiales</taxon>
        <taxon>Oxalobacteraceae</taxon>
        <taxon>Solimicrobium</taxon>
    </lineage>
</organism>
<name>A0A2S9GYJ4_9BURK</name>
<sequence length="162" mass="18946">MPRQTILREQVLAFWESERWAREWFDHKGYDHFDFPQTPGTMPISLSKCGGKRPDFAFSLNENESLVYVDAKFHATNNITEFGLTVEELKKYEAFKKWALNELQDDGERDIILMLYPQELNGDRFTWILLDELLAEEDTIIDGKPAKKASLLGREDFWIGNP</sequence>
<dbReference type="EMBL" id="PUGF01000011">
    <property type="protein sequence ID" value="PRC92770.1"/>
    <property type="molecule type" value="Genomic_DNA"/>
</dbReference>
<evidence type="ECO:0000313" key="1">
    <source>
        <dbReference type="EMBL" id="PRC92770.1"/>
    </source>
</evidence>
<evidence type="ECO:0000313" key="2">
    <source>
        <dbReference type="Proteomes" id="UP000237839"/>
    </source>
</evidence>
<keyword evidence="2" id="KW-1185">Reference proteome</keyword>
<reference evidence="1 2" key="1">
    <citation type="submission" date="2018-02" db="EMBL/GenBank/DDBJ databases">
        <title>Solimicrobium silvestre gen. nov., sp. nov., isolated from alpine forest soil.</title>
        <authorList>
            <person name="Margesin R."/>
            <person name="Albuquerque L."/>
            <person name="Zhang D.-C."/>
            <person name="Froufe H.J.C."/>
            <person name="Severino R."/>
            <person name="Roxo I."/>
            <person name="Egas C."/>
            <person name="Da Costa M.S."/>
        </authorList>
    </citation>
    <scope>NUCLEOTIDE SEQUENCE [LARGE SCALE GENOMIC DNA]</scope>
    <source>
        <strain evidence="1 2">S20-91</strain>
    </source>
</reference>
<protein>
    <submittedName>
        <fullName evidence="1">Uncharacterized protein</fullName>
    </submittedName>
</protein>
<proteinExistence type="predicted"/>
<accession>A0A2S9GYJ4</accession>